<feature type="transmembrane region" description="Helical" evidence="3">
    <location>
        <begin position="80"/>
        <end position="102"/>
    </location>
</feature>
<keyword evidence="3" id="KW-0812">Transmembrane</keyword>
<dbReference type="FunFam" id="1.20.1250.20:FF:000372">
    <property type="entry name" value="Monocarboxylate transporter"/>
    <property type="match status" value="1"/>
</dbReference>
<dbReference type="AlphaFoldDB" id="A0AAV8VAL7"/>
<dbReference type="CDD" id="cd17352">
    <property type="entry name" value="MFS_MCT_SLC16"/>
    <property type="match status" value="2"/>
</dbReference>
<feature type="transmembrane region" description="Helical" evidence="3">
    <location>
        <begin position="398"/>
        <end position="421"/>
    </location>
</feature>
<sequence length="1134" mass="123290">MARAVRQSDTKRNHEEVTHIQVPQDDDEFSDLPPPPDGGYGWVIVAASFMCNMVVDGISYTFGIFLPEIVRDYGETKGNVAWVGSILTGMTMCAGPVVSALANKFGCRTVCIAGSLISTVAFTLSIFSPNVSWLMLLYGFIGGIGFGLIYLPAVVCVGYYFESKRSLATGIAVCGSGVGTFAFAPLATILLRTYGWKGANLILAGIILNCVIFGALMRPLEYPKKSKLSSNLARNTSIITLENSKISQKPIKYSSHGTLAVPTSNTRTRNDSIGSVKHRNTLEIENVTYTSKLSLTGRKEHVIQPLARKDIFYSGSILNLKEFQSQKSLASYRHSVTHINTMRSVKNVQQSENSYMGLLKDPVFMLIGISSLFAMAGLYVPFVYLVDCATEDGIDANSASFLLSIIGITNTVARIVCGYFADFPQINALLVNNICLLMAAISVGFIPFCHTYIAYTTVSVVFATGVAGYISLSSIILVDLLGLDKLTNAFGLLILFRGAAALVGSPLAGGLYDATKSYDVPFFVAGALFAISAGISFMVPCIKICSSSTERSVDDETLQPINDSLKHETSNKTKLINKSRIRIKESLKNMTPAEQTEKLNETENVINLPPPPDGGYGWIIVLASFVCNMVVDGIAYTFGIFLFEIVQYYNETKGKTAWVGSLLTGTYLTVGPLVGALCNKYGCRPVCITGSIISTIAFALSIFSPTVNWLIFTYGFLGGFGFGLIYLPAVVCVGYYFESKRSLATGIALCGSGVGTFLFAPLATILLDRYSWKGATLILSGIIFNCAIFGALMRPLQYTKKDKQIKCAILNRKKSTELTANFKETRHGNEHNFRKQSLTEADSESLVFTSKSSLAGKKDSNYIVQHITRKDIYYSGSIQHLAIFQSQKSLEGYRQSVWDIAYVEPHRNIWDNCKKNIEQICDISLLKDPVFTLIGISNFFAMAALYVPFIYLVDYAKSNDIKAENASFLLSVMGITNTIGRIVCGYITDLPQVNALLVNNVCLVIATLSVGAIPLCQTYSAYVVAAVCFAIAVAGFISLSSIILVDLLGLDRLTSAFGLLTFFRGAAALIGTPLAGSLYDTTQTYQLPFYVAGSLFATAAVISSIIPLLKRKNEDKNEVSTATNMETKQNDTML</sequence>
<organism evidence="5 6">
    <name type="scientific">Exocentrus adspersus</name>
    <dbReference type="NCBI Taxonomy" id="1586481"/>
    <lineage>
        <taxon>Eukaryota</taxon>
        <taxon>Metazoa</taxon>
        <taxon>Ecdysozoa</taxon>
        <taxon>Arthropoda</taxon>
        <taxon>Hexapoda</taxon>
        <taxon>Insecta</taxon>
        <taxon>Pterygota</taxon>
        <taxon>Neoptera</taxon>
        <taxon>Endopterygota</taxon>
        <taxon>Coleoptera</taxon>
        <taxon>Polyphaga</taxon>
        <taxon>Cucujiformia</taxon>
        <taxon>Chrysomeloidea</taxon>
        <taxon>Cerambycidae</taxon>
        <taxon>Lamiinae</taxon>
        <taxon>Acanthocinini</taxon>
        <taxon>Exocentrus</taxon>
    </lineage>
</organism>
<feature type="transmembrane region" description="Helical" evidence="3">
    <location>
        <begin position="167"/>
        <end position="192"/>
    </location>
</feature>
<name>A0AAV8VAL7_9CUCU</name>
<feature type="domain" description="Major facilitator superfamily (MFS) profile" evidence="4">
    <location>
        <begin position="40"/>
        <end position="544"/>
    </location>
</feature>
<evidence type="ECO:0000313" key="6">
    <source>
        <dbReference type="Proteomes" id="UP001159042"/>
    </source>
</evidence>
<dbReference type="InterPro" id="IPR050327">
    <property type="entry name" value="Proton-linked_MCT"/>
</dbReference>
<gene>
    <name evidence="5" type="ORF">NQ315_015248</name>
</gene>
<keyword evidence="3" id="KW-1133">Transmembrane helix</keyword>
<feature type="transmembrane region" description="Helical" evidence="3">
    <location>
        <begin position="685"/>
        <end position="703"/>
    </location>
</feature>
<feature type="transmembrane region" description="Helical" evidence="3">
    <location>
        <begin position="996"/>
        <end position="1015"/>
    </location>
</feature>
<dbReference type="Pfam" id="PF07690">
    <property type="entry name" value="MFS_1"/>
    <property type="match status" value="3"/>
</dbReference>
<dbReference type="InterPro" id="IPR011701">
    <property type="entry name" value="MFS"/>
</dbReference>
<comment type="subcellular location">
    <subcellularLocation>
        <location evidence="1">Membrane</location>
        <topology evidence="1">Multi-pass membrane protein</topology>
    </subcellularLocation>
</comment>
<evidence type="ECO:0000256" key="3">
    <source>
        <dbReference type="SAM" id="Phobius"/>
    </source>
</evidence>
<feature type="transmembrane region" description="Helical" evidence="3">
    <location>
        <begin position="709"/>
        <end position="736"/>
    </location>
</feature>
<feature type="region of interest" description="Disordered" evidence="2">
    <location>
        <begin position="1"/>
        <end position="31"/>
    </location>
</feature>
<evidence type="ECO:0000256" key="1">
    <source>
        <dbReference type="ARBA" id="ARBA00004141"/>
    </source>
</evidence>
<dbReference type="FunFam" id="1.20.1250.20:FF:000271">
    <property type="entry name" value="Monocarboxylate transporter"/>
    <property type="match status" value="2"/>
</dbReference>
<reference evidence="5 6" key="1">
    <citation type="journal article" date="2023" name="Insect Mol. Biol.">
        <title>Genome sequencing provides insights into the evolution of gene families encoding plant cell wall-degrading enzymes in longhorned beetles.</title>
        <authorList>
            <person name="Shin N.R."/>
            <person name="Okamura Y."/>
            <person name="Kirsch R."/>
            <person name="Pauchet Y."/>
        </authorList>
    </citation>
    <scope>NUCLEOTIDE SEQUENCE [LARGE SCALE GENOMIC DNA]</scope>
    <source>
        <strain evidence="5">EAD_L_NR</strain>
    </source>
</reference>
<dbReference type="GO" id="GO:0008028">
    <property type="term" value="F:monocarboxylic acid transmembrane transporter activity"/>
    <property type="evidence" value="ECO:0007669"/>
    <property type="project" value="TreeGrafter"/>
</dbReference>
<feature type="transmembrane region" description="Helical" evidence="3">
    <location>
        <begin position="658"/>
        <end position="678"/>
    </location>
</feature>
<feature type="transmembrane region" description="Helical" evidence="3">
    <location>
        <begin position="428"/>
        <end position="446"/>
    </location>
</feature>
<keyword evidence="6" id="KW-1185">Reference proteome</keyword>
<dbReference type="PANTHER" id="PTHR11360">
    <property type="entry name" value="MONOCARBOXYLATE TRANSPORTER"/>
    <property type="match status" value="1"/>
</dbReference>
<protein>
    <recommendedName>
        <fullName evidence="4">Major facilitator superfamily (MFS) profile domain-containing protein</fullName>
    </recommendedName>
</protein>
<feature type="transmembrane region" description="Helical" evidence="3">
    <location>
        <begin position="363"/>
        <end position="386"/>
    </location>
</feature>
<feature type="transmembrane region" description="Helical" evidence="3">
    <location>
        <begin position="490"/>
        <end position="508"/>
    </location>
</feature>
<feature type="transmembrane region" description="Helical" evidence="3">
    <location>
        <begin position="965"/>
        <end position="984"/>
    </location>
</feature>
<dbReference type="PROSITE" id="PS50850">
    <property type="entry name" value="MFS"/>
    <property type="match status" value="2"/>
</dbReference>
<feature type="compositionally biased region" description="Basic and acidic residues" evidence="2">
    <location>
        <begin position="1"/>
        <end position="18"/>
    </location>
</feature>
<feature type="transmembrane region" description="Helical" evidence="3">
    <location>
        <begin position="616"/>
        <end position="638"/>
    </location>
</feature>
<feature type="transmembrane region" description="Helical" evidence="3">
    <location>
        <begin position="1057"/>
        <end position="1075"/>
    </location>
</feature>
<dbReference type="SUPFAM" id="SSF103473">
    <property type="entry name" value="MFS general substrate transporter"/>
    <property type="match status" value="2"/>
</dbReference>
<keyword evidence="3" id="KW-0472">Membrane</keyword>
<dbReference type="Proteomes" id="UP001159042">
    <property type="component" value="Unassembled WGS sequence"/>
</dbReference>
<feature type="transmembrane region" description="Helical" evidence="3">
    <location>
        <begin position="40"/>
        <end position="60"/>
    </location>
</feature>
<dbReference type="PANTHER" id="PTHR11360:SF286">
    <property type="entry name" value="GH22266P"/>
    <property type="match status" value="1"/>
</dbReference>
<feature type="transmembrane region" description="Helical" evidence="3">
    <location>
        <begin position="109"/>
        <end position="127"/>
    </location>
</feature>
<dbReference type="Gene3D" id="1.20.1250.20">
    <property type="entry name" value="MFS general substrate transporter like domains"/>
    <property type="match status" value="4"/>
</dbReference>
<dbReference type="InterPro" id="IPR020846">
    <property type="entry name" value="MFS_dom"/>
</dbReference>
<feature type="transmembrane region" description="Helical" evidence="3">
    <location>
        <begin position="772"/>
        <end position="793"/>
    </location>
</feature>
<feature type="transmembrane region" description="Helical" evidence="3">
    <location>
        <begin position="520"/>
        <end position="542"/>
    </location>
</feature>
<dbReference type="EMBL" id="JANEYG010000218">
    <property type="protein sequence ID" value="KAJ8911076.1"/>
    <property type="molecule type" value="Genomic_DNA"/>
</dbReference>
<feature type="transmembrane region" description="Helical" evidence="3">
    <location>
        <begin position="133"/>
        <end position="160"/>
    </location>
</feature>
<dbReference type="GO" id="GO:0016020">
    <property type="term" value="C:membrane"/>
    <property type="evidence" value="ECO:0007669"/>
    <property type="project" value="UniProtKB-SubCell"/>
</dbReference>
<feature type="transmembrane region" description="Helical" evidence="3">
    <location>
        <begin position="930"/>
        <end position="953"/>
    </location>
</feature>
<evidence type="ECO:0000313" key="5">
    <source>
        <dbReference type="EMBL" id="KAJ8911076.1"/>
    </source>
</evidence>
<feature type="transmembrane region" description="Helical" evidence="3">
    <location>
        <begin position="743"/>
        <end position="766"/>
    </location>
</feature>
<evidence type="ECO:0000256" key="2">
    <source>
        <dbReference type="SAM" id="MobiDB-lite"/>
    </source>
</evidence>
<feature type="transmembrane region" description="Helical" evidence="3">
    <location>
        <begin position="1021"/>
        <end position="1045"/>
    </location>
</feature>
<dbReference type="InterPro" id="IPR036259">
    <property type="entry name" value="MFS_trans_sf"/>
</dbReference>
<feature type="transmembrane region" description="Helical" evidence="3">
    <location>
        <begin position="198"/>
        <end position="217"/>
    </location>
</feature>
<proteinExistence type="predicted"/>
<feature type="transmembrane region" description="Helical" evidence="3">
    <location>
        <begin position="1087"/>
        <end position="1109"/>
    </location>
</feature>
<accession>A0AAV8VAL7</accession>
<evidence type="ECO:0000259" key="4">
    <source>
        <dbReference type="PROSITE" id="PS50850"/>
    </source>
</evidence>
<comment type="caution">
    <text evidence="5">The sequence shown here is derived from an EMBL/GenBank/DDBJ whole genome shotgun (WGS) entry which is preliminary data.</text>
</comment>
<feature type="transmembrane region" description="Helical" evidence="3">
    <location>
        <begin position="452"/>
        <end position="478"/>
    </location>
</feature>
<feature type="domain" description="Major facilitator superfamily (MFS) profile" evidence="4">
    <location>
        <begin position="616"/>
        <end position="1111"/>
    </location>
</feature>